<comment type="caution">
    <text evidence="6">The sequence shown here is derived from an EMBL/GenBank/DDBJ whole genome shotgun (WGS) entry which is preliminary data.</text>
</comment>
<dbReference type="PROSITE" id="PS50931">
    <property type="entry name" value="HTH_LYSR"/>
    <property type="match status" value="1"/>
</dbReference>
<dbReference type="InterPro" id="IPR036390">
    <property type="entry name" value="WH_DNA-bd_sf"/>
</dbReference>
<dbReference type="CDD" id="cd05466">
    <property type="entry name" value="PBP2_LTTR_substrate"/>
    <property type="match status" value="1"/>
</dbReference>
<keyword evidence="7" id="KW-1185">Reference proteome</keyword>
<dbReference type="Pfam" id="PF03466">
    <property type="entry name" value="LysR_substrate"/>
    <property type="match status" value="1"/>
</dbReference>
<proteinExistence type="inferred from homology"/>
<dbReference type="GO" id="GO:0005829">
    <property type="term" value="C:cytosol"/>
    <property type="evidence" value="ECO:0007669"/>
    <property type="project" value="TreeGrafter"/>
</dbReference>
<sequence>MEFVMNIHELNYVLCIAKHQNLTKAARELFISQPTLSKHLKKLERELGMKLFARIDNCYIPTYAGSRYLKYAAGMLALKQDWEKELLELSSSNDGELHVAIPLMRSSCMVPVILPVFHEMHPNIRVHILEETYAIQECLLKDTSVDFALFNETNENPKLSYEFLGKEPILLAVSPEHPLAGTAKVKNGRENAYPPVNWEAIRDENFILHFPEQNTGAITERLLQKHHITPRVPFYTRNTQAALLLMMKNQGICFAPETYIRNMSFEKDPICFSLEDEEAFTSTVLAYRKGAYLTSYAEDFIQLAKDYFK</sequence>
<feature type="domain" description="HTH lysR-type" evidence="5">
    <location>
        <begin position="5"/>
        <end position="62"/>
    </location>
</feature>
<dbReference type="Pfam" id="PF00126">
    <property type="entry name" value="HTH_1"/>
    <property type="match status" value="1"/>
</dbReference>
<dbReference type="eggNOG" id="COG0583">
    <property type="taxonomic scope" value="Bacteria"/>
</dbReference>
<organism evidence="6 7">
    <name type="scientific">Anaerostipes caccae (strain DSM 14662 / CCUG 47493 / JCM 13470 / NCIMB 13811 / L1-92)</name>
    <dbReference type="NCBI Taxonomy" id="411490"/>
    <lineage>
        <taxon>Bacteria</taxon>
        <taxon>Bacillati</taxon>
        <taxon>Bacillota</taxon>
        <taxon>Clostridia</taxon>
        <taxon>Lachnospirales</taxon>
        <taxon>Lachnospiraceae</taxon>
        <taxon>Anaerostipes</taxon>
    </lineage>
</organism>
<evidence type="ECO:0000256" key="1">
    <source>
        <dbReference type="ARBA" id="ARBA00009437"/>
    </source>
</evidence>
<evidence type="ECO:0000256" key="2">
    <source>
        <dbReference type="ARBA" id="ARBA00023015"/>
    </source>
</evidence>
<reference evidence="6" key="2">
    <citation type="submission" date="2013-11" db="EMBL/GenBank/DDBJ databases">
        <title>Draft genome sequence of Anaerostipes caccae (DSM 14662).</title>
        <authorList>
            <person name="Sudarsanam P."/>
            <person name="Ley R."/>
            <person name="Guruge J."/>
            <person name="Turnbaugh P.J."/>
            <person name="Mahowald M."/>
            <person name="Liep D."/>
            <person name="Gordon J."/>
        </authorList>
    </citation>
    <scope>NUCLEOTIDE SEQUENCE</scope>
    <source>
        <strain evidence="6">DSM 14662</strain>
    </source>
</reference>
<evidence type="ECO:0000256" key="4">
    <source>
        <dbReference type="ARBA" id="ARBA00023163"/>
    </source>
</evidence>
<evidence type="ECO:0000256" key="3">
    <source>
        <dbReference type="ARBA" id="ARBA00023125"/>
    </source>
</evidence>
<evidence type="ECO:0000313" key="6">
    <source>
        <dbReference type="EMBL" id="EDR96040.1"/>
    </source>
</evidence>
<dbReference type="InterPro" id="IPR036388">
    <property type="entry name" value="WH-like_DNA-bd_sf"/>
</dbReference>
<dbReference type="InterPro" id="IPR005119">
    <property type="entry name" value="LysR_subst-bd"/>
</dbReference>
<dbReference type="HOGENOM" id="CLU_039613_6_2_9"/>
<name>B0MIB6_ANACD</name>
<dbReference type="PRINTS" id="PR00039">
    <property type="entry name" value="HTHLYSR"/>
</dbReference>
<dbReference type="Proteomes" id="UP000004935">
    <property type="component" value="Unassembled WGS sequence"/>
</dbReference>
<accession>B0MIB6</accession>
<reference evidence="6" key="1">
    <citation type="submission" date="2007-11" db="EMBL/GenBank/DDBJ databases">
        <authorList>
            <person name="Fulton L."/>
            <person name="Clifton S."/>
            <person name="Fulton B."/>
            <person name="Xu J."/>
            <person name="Minx P."/>
            <person name="Pepin K.H."/>
            <person name="Johnson M."/>
            <person name="Thiruvilangam P."/>
            <person name="Bhonagiri V."/>
            <person name="Nash W.E."/>
            <person name="Mardis E.R."/>
            <person name="Wilson R.K."/>
        </authorList>
    </citation>
    <scope>NUCLEOTIDE SEQUENCE [LARGE SCALE GENOMIC DNA]</scope>
    <source>
        <strain evidence="6">DSM 14662</strain>
    </source>
</reference>
<dbReference type="EMBL" id="ABAX03000037">
    <property type="protein sequence ID" value="EDR96040.1"/>
    <property type="molecule type" value="Genomic_DNA"/>
</dbReference>
<dbReference type="AlphaFoldDB" id="B0MIB6"/>
<comment type="similarity">
    <text evidence="1">Belongs to the LysR transcriptional regulatory family.</text>
</comment>
<evidence type="ECO:0000259" key="5">
    <source>
        <dbReference type="PROSITE" id="PS50931"/>
    </source>
</evidence>
<evidence type="ECO:0000313" key="7">
    <source>
        <dbReference type="Proteomes" id="UP000004935"/>
    </source>
</evidence>
<dbReference type="Gene3D" id="1.10.10.10">
    <property type="entry name" value="Winged helix-like DNA-binding domain superfamily/Winged helix DNA-binding domain"/>
    <property type="match status" value="1"/>
</dbReference>
<keyword evidence="2" id="KW-0805">Transcription regulation</keyword>
<dbReference type="STRING" id="411490.ANACAC_03370"/>
<dbReference type="GO" id="GO:0003677">
    <property type="term" value="F:DNA binding"/>
    <property type="evidence" value="ECO:0007669"/>
    <property type="project" value="UniProtKB-KW"/>
</dbReference>
<keyword evidence="3" id="KW-0238">DNA-binding</keyword>
<dbReference type="InterPro" id="IPR000847">
    <property type="entry name" value="LysR_HTH_N"/>
</dbReference>
<dbReference type="Gene3D" id="3.40.190.290">
    <property type="match status" value="1"/>
</dbReference>
<dbReference type="PANTHER" id="PTHR30419">
    <property type="entry name" value="HTH-TYPE TRANSCRIPTIONAL REGULATOR YBHD"/>
    <property type="match status" value="1"/>
</dbReference>
<dbReference type="SUPFAM" id="SSF53850">
    <property type="entry name" value="Periplasmic binding protein-like II"/>
    <property type="match status" value="1"/>
</dbReference>
<protein>
    <submittedName>
        <fullName evidence="6">LysR substrate binding domain protein</fullName>
    </submittedName>
</protein>
<keyword evidence="4" id="KW-0804">Transcription</keyword>
<gene>
    <name evidence="6" type="ORF">ANACAC_03370</name>
</gene>
<dbReference type="GO" id="GO:0003700">
    <property type="term" value="F:DNA-binding transcription factor activity"/>
    <property type="evidence" value="ECO:0007669"/>
    <property type="project" value="InterPro"/>
</dbReference>
<dbReference type="SUPFAM" id="SSF46785">
    <property type="entry name" value="Winged helix' DNA-binding domain"/>
    <property type="match status" value="1"/>
</dbReference>
<dbReference type="InterPro" id="IPR050950">
    <property type="entry name" value="HTH-type_LysR_regulators"/>
</dbReference>